<keyword evidence="1" id="KW-1133">Transmembrane helix</keyword>
<keyword evidence="1" id="KW-0812">Transmembrane</keyword>
<dbReference type="STRING" id="1122133.SAMN02745157_3797"/>
<organism evidence="3 4">
    <name type="scientific">Kaistia soli DSM 19436</name>
    <dbReference type="NCBI Taxonomy" id="1122133"/>
    <lineage>
        <taxon>Bacteria</taxon>
        <taxon>Pseudomonadati</taxon>
        <taxon>Pseudomonadota</taxon>
        <taxon>Alphaproteobacteria</taxon>
        <taxon>Hyphomicrobiales</taxon>
        <taxon>Kaistiaceae</taxon>
        <taxon>Kaistia</taxon>
    </lineage>
</organism>
<dbReference type="Proteomes" id="UP000184485">
    <property type="component" value="Unassembled WGS sequence"/>
</dbReference>
<accession>A0A1M5I986</accession>
<evidence type="ECO:0000313" key="4">
    <source>
        <dbReference type="Proteomes" id="UP000184485"/>
    </source>
</evidence>
<keyword evidence="1" id="KW-0472">Membrane</keyword>
<feature type="signal peptide" evidence="2">
    <location>
        <begin position="1"/>
        <end position="20"/>
    </location>
</feature>
<reference evidence="3 4" key="1">
    <citation type="submission" date="2016-11" db="EMBL/GenBank/DDBJ databases">
        <authorList>
            <person name="Jaros S."/>
            <person name="Januszkiewicz K."/>
            <person name="Wedrychowicz H."/>
        </authorList>
    </citation>
    <scope>NUCLEOTIDE SEQUENCE [LARGE SCALE GENOMIC DNA]</scope>
    <source>
        <strain evidence="3 4">DSM 19436</strain>
    </source>
</reference>
<dbReference type="AlphaFoldDB" id="A0A1M5I986"/>
<dbReference type="OrthoDB" id="8447011at2"/>
<sequence length="185" mass="19235">MTRLFGLVFIAMVLGSPAQAHKLKVFAAVEGDAVSGYAFFIGGGRPEGSAWIAKDASGNRIAEGSTDGEGRFAFDLPKAIASAVTITVDTHEAHIASTTLAASRLGPIASDLPPTAALEVSAAPAATPDPQLAALVSTAVQKQVEPLLERIEQMDARLRFVDVLSGIFLIIGLVGIGLWASGRRR</sequence>
<dbReference type="RefSeq" id="WP_073055940.1">
    <property type="nucleotide sequence ID" value="NZ_FQUP01000004.1"/>
</dbReference>
<protein>
    <submittedName>
        <fullName evidence="3">Nickel transport protein</fullName>
    </submittedName>
</protein>
<keyword evidence="2" id="KW-0732">Signal</keyword>
<gene>
    <name evidence="3" type="ORF">SAMN02745157_3797</name>
</gene>
<dbReference type="EMBL" id="FQUP01000004">
    <property type="protein sequence ID" value="SHG24679.1"/>
    <property type="molecule type" value="Genomic_DNA"/>
</dbReference>
<evidence type="ECO:0000256" key="1">
    <source>
        <dbReference type="SAM" id="Phobius"/>
    </source>
</evidence>
<evidence type="ECO:0000256" key="2">
    <source>
        <dbReference type="SAM" id="SignalP"/>
    </source>
</evidence>
<keyword evidence="4" id="KW-1185">Reference proteome</keyword>
<evidence type="ECO:0000313" key="3">
    <source>
        <dbReference type="EMBL" id="SHG24679.1"/>
    </source>
</evidence>
<feature type="chain" id="PRO_5012138238" evidence="2">
    <location>
        <begin position="21"/>
        <end position="185"/>
    </location>
</feature>
<proteinExistence type="predicted"/>
<feature type="transmembrane region" description="Helical" evidence="1">
    <location>
        <begin position="160"/>
        <end position="180"/>
    </location>
</feature>
<name>A0A1M5I986_9HYPH</name>